<feature type="transmembrane region" description="Helical" evidence="6">
    <location>
        <begin position="418"/>
        <end position="440"/>
    </location>
</feature>
<evidence type="ECO:0008006" key="9">
    <source>
        <dbReference type="Google" id="ProtNLM"/>
    </source>
</evidence>
<proteinExistence type="predicted"/>
<evidence type="ECO:0000256" key="1">
    <source>
        <dbReference type="ARBA" id="ARBA00004141"/>
    </source>
</evidence>
<evidence type="ECO:0000256" key="6">
    <source>
        <dbReference type="SAM" id="Phobius"/>
    </source>
</evidence>
<dbReference type="PANTHER" id="PTHR23510:SF64">
    <property type="entry name" value="INNER MEMBRANE TRANSPORT PROTEIN YAJR"/>
    <property type="match status" value="1"/>
</dbReference>
<dbReference type="InterPro" id="IPR036259">
    <property type="entry name" value="MFS_trans_sf"/>
</dbReference>
<dbReference type="SUPFAM" id="SSF103473">
    <property type="entry name" value="MFS general substrate transporter"/>
    <property type="match status" value="1"/>
</dbReference>
<feature type="transmembrane region" description="Helical" evidence="6">
    <location>
        <begin position="485"/>
        <end position="504"/>
    </location>
</feature>
<dbReference type="Gene3D" id="1.20.1250.20">
    <property type="entry name" value="MFS general substrate transporter like domains"/>
    <property type="match status" value="1"/>
</dbReference>
<keyword evidence="3 6" id="KW-1133">Transmembrane helix</keyword>
<feature type="region of interest" description="Disordered" evidence="5">
    <location>
        <begin position="36"/>
        <end position="90"/>
    </location>
</feature>
<evidence type="ECO:0000313" key="8">
    <source>
        <dbReference type="Proteomes" id="UP000626109"/>
    </source>
</evidence>
<dbReference type="AlphaFoldDB" id="A0A813LRW3"/>
<comment type="caution">
    <text evidence="7">The sequence shown here is derived from an EMBL/GenBank/DDBJ whole genome shotgun (WGS) entry which is preliminary data.</text>
</comment>
<dbReference type="GO" id="GO:0016020">
    <property type="term" value="C:membrane"/>
    <property type="evidence" value="ECO:0007669"/>
    <property type="project" value="UniProtKB-SubCell"/>
</dbReference>
<dbReference type="Proteomes" id="UP000626109">
    <property type="component" value="Unassembled WGS sequence"/>
</dbReference>
<evidence type="ECO:0000313" key="7">
    <source>
        <dbReference type="EMBL" id="CAE8736179.1"/>
    </source>
</evidence>
<feature type="transmembrane region" description="Helical" evidence="6">
    <location>
        <begin position="359"/>
        <end position="381"/>
    </location>
</feature>
<protein>
    <recommendedName>
        <fullName evidence="9">Major facilitator superfamily (MFS) profile domain-containing protein</fullName>
    </recommendedName>
</protein>
<evidence type="ECO:0000256" key="4">
    <source>
        <dbReference type="ARBA" id="ARBA00023136"/>
    </source>
</evidence>
<feature type="transmembrane region" description="Helical" evidence="6">
    <location>
        <begin position="225"/>
        <end position="248"/>
    </location>
</feature>
<dbReference type="InterPro" id="IPR011701">
    <property type="entry name" value="MFS"/>
</dbReference>
<comment type="subcellular location">
    <subcellularLocation>
        <location evidence="1">Membrane</location>
        <topology evidence="1">Multi-pass membrane protein</topology>
    </subcellularLocation>
</comment>
<gene>
    <name evidence="7" type="ORF">PGLA2088_LOCUS48203</name>
</gene>
<dbReference type="EMBL" id="CAJNNW010036630">
    <property type="protein sequence ID" value="CAE8736179.1"/>
    <property type="molecule type" value="Genomic_DNA"/>
</dbReference>
<feature type="transmembrane region" description="Helical" evidence="6">
    <location>
        <begin position="461"/>
        <end position="479"/>
    </location>
</feature>
<keyword evidence="4 6" id="KW-0472">Membrane</keyword>
<feature type="transmembrane region" description="Helical" evidence="6">
    <location>
        <begin position="133"/>
        <end position="155"/>
    </location>
</feature>
<feature type="transmembrane region" description="Helical" evidence="6">
    <location>
        <begin position="193"/>
        <end position="213"/>
    </location>
</feature>
<sequence>MSKTITSRLTVPVPSLRSWSDPLPFLLGRDGGLRSLHEEESKATGGNPQEKDPVFLLQKQGGLGEIPQTQSSKNRAESQSPPVDEPDEPTVGLMPPWTSLGLILYMTFLAGAGLVIVIPTADDYAERLQAGRAFSGLMIGLVPLFATIGVVLNYWQLKKKWSLKSVIYINCFGAVCGNVLYALAGLTRWKWTLLMARALIGLCNGLVIGPLYISRNVGLLRRSEVMFYLSAVSTLGCAVGPCFAWALAVFVKELRIENLLLDSDTAPGWLMAALYFAFMQLFVLLFQEPETERDTDESEGKRVPTMPSSGLRGLSALPERLPVCALITCLWPLSVAGFVNTSCQVFIVTLAQRSLGWSISASALLLAGLMATAGVINLLTGRLLLPHMKSDRAGLLASCLCGALGSLPVFDFGLTEGAQLVCLSVGLVLLLTAVNMARAFSMSLATKLVPGELKPLVNMQSMGFGAMGGGAGAIFGALFTPATFAPVQMGLCLMAALAFATCFAHMKPHRKAT</sequence>
<evidence type="ECO:0000256" key="5">
    <source>
        <dbReference type="SAM" id="MobiDB-lite"/>
    </source>
</evidence>
<dbReference type="Pfam" id="PF07690">
    <property type="entry name" value="MFS_1"/>
    <property type="match status" value="1"/>
</dbReference>
<feature type="region of interest" description="Disordered" evidence="5">
    <location>
        <begin position="1"/>
        <end position="24"/>
    </location>
</feature>
<accession>A0A813LRW3</accession>
<reference evidence="7" key="1">
    <citation type="submission" date="2021-02" db="EMBL/GenBank/DDBJ databases">
        <authorList>
            <person name="Dougan E. K."/>
            <person name="Rhodes N."/>
            <person name="Thang M."/>
            <person name="Chan C."/>
        </authorList>
    </citation>
    <scope>NUCLEOTIDE SEQUENCE</scope>
</reference>
<feature type="transmembrane region" description="Helical" evidence="6">
    <location>
        <begin position="321"/>
        <end position="339"/>
    </location>
</feature>
<feature type="transmembrane region" description="Helical" evidence="6">
    <location>
        <begin position="393"/>
        <end position="412"/>
    </location>
</feature>
<feature type="compositionally biased region" description="Polar residues" evidence="5">
    <location>
        <begin position="67"/>
        <end position="81"/>
    </location>
</feature>
<name>A0A813LRW3_POLGL</name>
<feature type="transmembrane region" description="Helical" evidence="6">
    <location>
        <begin position="102"/>
        <end position="121"/>
    </location>
</feature>
<feature type="transmembrane region" description="Helical" evidence="6">
    <location>
        <begin position="268"/>
        <end position="286"/>
    </location>
</feature>
<organism evidence="7 8">
    <name type="scientific">Polarella glacialis</name>
    <name type="common">Dinoflagellate</name>
    <dbReference type="NCBI Taxonomy" id="89957"/>
    <lineage>
        <taxon>Eukaryota</taxon>
        <taxon>Sar</taxon>
        <taxon>Alveolata</taxon>
        <taxon>Dinophyceae</taxon>
        <taxon>Suessiales</taxon>
        <taxon>Suessiaceae</taxon>
        <taxon>Polarella</taxon>
    </lineage>
</organism>
<dbReference type="InterPro" id="IPR051068">
    <property type="entry name" value="MFS_Domain-Containing_Protein"/>
</dbReference>
<keyword evidence="2 6" id="KW-0812">Transmembrane</keyword>
<dbReference type="GO" id="GO:0022857">
    <property type="term" value="F:transmembrane transporter activity"/>
    <property type="evidence" value="ECO:0007669"/>
    <property type="project" value="InterPro"/>
</dbReference>
<feature type="transmembrane region" description="Helical" evidence="6">
    <location>
        <begin position="167"/>
        <end position="187"/>
    </location>
</feature>
<evidence type="ECO:0000256" key="3">
    <source>
        <dbReference type="ARBA" id="ARBA00022989"/>
    </source>
</evidence>
<dbReference type="PANTHER" id="PTHR23510">
    <property type="entry name" value="INNER MEMBRANE TRANSPORT PROTEIN YAJR"/>
    <property type="match status" value="1"/>
</dbReference>
<evidence type="ECO:0000256" key="2">
    <source>
        <dbReference type="ARBA" id="ARBA00022692"/>
    </source>
</evidence>